<dbReference type="RefSeq" id="WP_345282805.1">
    <property type="nucleotide sequence ID" value="NZ_BAABAJ010000008.1"/>
</dbReference>
<gene>
    <name evidence="1" type="ORF">GCM10022244_30610</name>
</gene>
<keyword evidence="2" id="KW-1185">Reference proteome</keyword>
<dbReference type="EMBL" id="BAABAJ010000008">
    <property type="protein sequence ID" value="GAA3919376.1"/>
    <property type="molecule type" value="Genomic_DNA"/>
</dbReference>
<evidence type="ECO:0000313" key="1">
    <source>
        <dbReference type="EMBL" id="GAA3919376.1"/>
    </source>
</evidence>
<dbReference type="Proteomes" id="UP001501000">
    <property type="component" value="Unassembled WGS sequence"/>
</dbReference>
<protein>
    <recommendedName>
        <fullName evidence="3">SUKH-4 immunity protein of toxin-antitoxin system</fullName>
    </recommendedName>
</protein>
<evidence type="ECO:0000313" key="2">
    <source>
        <dbReference type="Proteomes" id="UP001501000"/>
    </source>
</evidence>
<sequence>MSGHKDWSSLPSPGHVAAGLVFQAAFSAVSGLPPRYAPERERAVYDDGGGSSFVLDLGGTVPVLVTRDRDEFDARVSLAEIRAALGPVELPAPFAGEPDRYFSGAARWDGASWTPALGVPGRVAAHVVDDGHLLVEADIALGEVAEGESDRDALAALLSAVRAGAWDRETVEAAVRLVPYEGDDALEAEPDPDAALDVLDRYSAFLGRAITAGPEH</sequence>
<comment type="caution">
    <text evidence="1">The sequence shown here is derived from an EMBL/GenBank/DDBJ whole genome shotgun (WGS) entry which is preliminary data.</text>
</comment>
<accession>A0ABP7MF60</accession>
<proteinExistence type="predicted"/>
<reference evidence="2" key="1">
    <citation type="journal article" date="2019" name="Int. J. Syst. Evol. Microbiol.">
        <title>The Global Catalogue of Microorganisms (GCM) 10K type strain sequencing project: providing services to taxonomists for standard genome sequencing and annotation.</title>
        <authorList>
            <consortium name="The Broad Institute Genomics Platform"/>
            <consortium name="The Broad Institute Genome Sequencing Center for Infectious Disease"/>
            <person name="Wu L."/>
            <person name="Ma J."/>
        </authorList>
    </citation>
    <scope>NUCLEOTIDE SEQUENCE [LARGE SCALE GENOMIC DNA]</scope>
    <source>
        <strain evidence="2">JCM 16956</strain>
    </source>
</reference>
<evidence type="ECO:0008006" key="3">
    <source>
        <dbReference type="Google" id="ProtNLM"/>
    </source>
</evidence>
<name>A0ABP7MF60_9ACTN</name>
<organism evidence="1 2">
    <name type="scientific">Streptomyces gulbargensis</name>
    <dbReference type="NCBI Taxonomy" id="364901"/>
    <lineage>
        <taxon>Bacteria</taxon>
        <taxon>Bacillati</taxon>
        <taxon>Actinomycetota</taxon>
        <taxon>Actinomycetes</taxon>
        <taxon>Kitasatosporales</taxon>
        <taxon>Streptomycetaceae</taxon>
        <taxon>Streptomyces</taxon>
    </lineage>
</organism>